<accession>A0ABT9DV07</accession>
<name>A0ABT9DV07_9PROT</name>
<dbReference type="Pfam" id="PF05016">
    <property type="entry name" value="ParE_toxin"/>
    <property type="match status" value="1"/>
</dbReference>
<organism evidence="2 3">
    <name type="scientific">Paracraurococcus lichenis</name>
    <dbReference type="NCBI Taxonomy" id="3064888"/>
    <lineage>
        <taxon>Bacteria</taxon>
        <taxon>Pseudomonadati</taxon>
        <taxon>Pseudomonadota</taxon>
        <taxon>Alphaproteobacteria</taxon>
        <taxon>Acetobacterales</taxon>
        <taxon>Roseomonadaceae</taxon>
        <taxon>Paracraurococcus</taxon>
    </lineage>
</organism>
<protein>
    <submittedName>
        <fullName evidence="2">Type II toxin-antitoxin system RelE/ParE family toxin</fullName>
    </submittedName>
</protein>
<proteinExistence type="predicted"/>
<keyword evidence="1" id="KW-1277">Toxin-antitoxin system</keyword>
<dbReference type="Gene3D" id="3.30.2310.20">
    <property type="entry name" value="RelE-like"/>
    <property type="match status" value="1"/>
</dbReference>
<sequence length="108" mass="11736">MITVAFARRALADLRLLRAFIIAGHPDGQAAGERLADAMAARLARAIEALREFPRMGQPGDIPDTREITVPGPTRRLTCRVGYRPDGDRVTVLGITWGGRHFTAADGE</sequence>
<dbReference type="Proteomes" id="UP001243009">
    <property type="component" value="Unassembled WGS sequence"/>
</dbReference>
<dbReference type="InterPro" id="IPR007712">
    <property type="entry name" value="RelE/ParE_toxin"/>
</dbReference>
<gene>
    <name evidence="2" type="ORF">Q7A36_05185</name>
</gene>
<evidence type="ECO:0000256" key="1">
    <source>
        <dbReference type="ARBA" id="ARBA00022649"/>
    </source>
</evidence>
<dbReference type="InterPro" id="IPR035093">
    <property type="entry name" value="RelE/ParE_toxin_dom_sf"/>
</dbReference>
<evidence type="ECO:0000313" key="3">
    <source>
        <dbReference type="Proteomes" id="UP001243009"/>
    </source>
</evidence>
<dbReference type="EMBL" id="JAUTWS010000004">
    <property type="protein sequence ID" value="MDO9707732.1"/>
    <property type="molecule type" value="Genomic_DNA"/>
</dbReference>
<comment type="caution">
    <text evidence="2">The sequence shown here is derived from an EMBL/GenBank/DDBJ whole genome shotgun (WGS) entry which is preliminary data.</text>
</comment>
<dbReference type="RefSeq" id="WP_305102604.1">
    <property type="nucleotide sequence ID" value="NZ_JAUTWS010000004.1"/>
</dbReference>
<reference evidence="2 3" key="1">
    <citation type="submission" date="2023-08" db="EMBL/GenBank/DDBJ databases">
        <title>The draft genome sequence of Paracraurococcus sp. LOR1-02.</title>
        <authorList>
            <person name="Kingkaew E."/>
            <person name="Tanasupawat S."/>
        </authorList>
    </citation>
    <scope>NUCLEOTIDE SEQUENCE [LARGE SCALE GENOMIC DNA]</scope>
    <source>
        <strain evidence="2 3">LOR1-02</strain>
    </source>
</reference>
<keyword evidence="3" id="KW-1185">Reference proteome</keyword>
<evidence type="ECO:0000313" key="2">
    <source>
        <dbReference type="EMBL" id="MDO9707732.1"/>
    </source>
</evidence>